<feature type="region of interest" description="Disordered" evidence="1">
    <location>
        <begin position="1"/>
        <end position="42"/>
    </location>
</feature>
<protein>
    <submittedName>
        <fullName evidence="3">ParB-like nuclease domain protein</fullName>
    </submittedName>
</protein>
<dbReference type="Pfam" id="PF02195">
    <property type="entry name" value="ParB_N"/>
    <property type="match status" value="1"/>
</dbReference>
<dbReference type="CDD" id="cd00188">
    <property type="entry name" value="TOPRIM"/>
    <property type="match status" value="1"/>
</dbReference>
<organism evidence="3 4">
    <name type="scientific">Botrimarina hoheduenensis</name>
    <dbReference type="NCBI Taxonomy" id="2528000"/>
    <lineage>
        <taxon>Bacteria</taxon>
        <taxon>Pseudomonadati</taxon>
        <taxon>Planctomycetota</taxon>
        <taxon>Planctomycetia</taxon>
        <taxon>Pirellulales</taxon>
        <taxon>Lacipirellulaceae</taxon>
        <taxon>Botrimarina</taxon>
    </lineage>
</organism>
<dbReference type="SMART" id="SM00470">
    <property type="entry name" value="ParB"/>
    <property type="match status" value="1"/>
</dbReference>
<evidence type="ECO:0000259" key="2">
    <source>
        <dbReference type="SMART" id="SM00470"/>
    </source>
</evidence>
<gene>
    <name evidence="3" type="ORF">Pla111_26320</name>
</gene>
<dbReference type="Gene3D" id="3.90.1530.10">
    <property type="entry name" value="Conserved hypothetical protein from pyrococcus furiosus pfu- 392566-001, ParB domain"/>
    <property type="match status" value="1"/>
</dbReference>
<evidence type="ECO:0000313" key="4">
    <source>
        <dbReference type="Proteomes" id="UP000318995"/>
    </source>
</evidence>
<dbReference type="Proteomes" id="UP000318995">
    <property type="component" value="Unassembled WGS sequence"/>
</dbReference>
<dbReference type="InterPro" id="IPR036086">
    <property type="entry name" value="ParB/Sulfiredoxin_sf"/>
</dbReference>
<sequence length="480" mass="54080">MKAPKKRKPSASRKRSEAKVGLERLRHVAPESLRPSPENDRLYRPVLPTDKAVIELADSVRENGVFEPIVATADGFIVSGHRRRVAAMVAGLATVPVRYLDKRRGEYLGEEFVALLREHNRHRVKSVSEAIRESIVDADPEAAYIDLLGHRDHVEEDLLTAVNLSGSIQRKRISGAKSAMVAAILKVIEEHRAYLPINDRKIHYELAQHHRPLRHTAKPDSQYAADQRSYRDLCDLLTRMRAEGIIPHHLISDETRPEKVWRCWPNVEAFLRDEVSEFARVFWRDLVQTQEVHVEVAVEKNTAVKIIESVAMRYTIPVTSLRGMPSMPTKHRIAERFKATGKSRLVLLLATDFDPTGEAIAENLAKSLRDEFDIENLLAYKIAVTPDQAADLGALESVEGINLKAGDSKAKRFRERHGEDVVAYELEALSVADLQRLTAEAIDAVLDTNLLNAEREQEKLDAAEVAKARQRLLLAMSEEA</sequence>
<feature type="compositionally biased region" description="Basic residues" evidence="1">
    <location>
        <begin position="1"/>
        <end position="13"/>
    </location>
</feature>
<dbReference type="OrthoDB" id="258577at2"/>
<feature type="domain" description="ParB-like N-terminal" evidence="2">
    <location>
        <begin position="26"/>
        <end position="121"/>
    </location>
</feature>
<dbReference type="RefSeq" id="WP_146574864.1">
    <property type="nucleotide sequence ID" value="NZ_SJPH01000006.1"/>
</dbReference>
<proteinExistence type="predicted"/>
<reference evidence="3 4" key="1">
    <citation type="submission" date="2019-02" db="EMBL/GenBank/DDBJ databases">
        <title>Deep-cultivation of Planctomycetes and their phenomic and genomic characterization uncovers novel biology.</title>
        <authorList>
            <person name="Wiegand S."/>
            <person name="Jogler M."/>
            <person name="Boedeker C."/>
            <person name="Pinto D."/>
            <person name="Vollmers J."/>
            <person name="Rivas-Marin E."/>
            <person name="Kohn T."/>
            <person name="Peeters S.H."/>
            <person name="Heuer A."/>
            <person name="Rast P."/>
            <person name="Oberbeckmann S."/>
            <person name="Bunk B."/>
            <person name="Jeske O."/>
            <person name="Meyerdierks A."/>
            <person name="Storesund J.E."/>
            <person name="Kallscheuer N."/>
            <person name="Luecker S."/>
            <person name="Lage O.M."/>
            <person name="Pohl T."/>
            <person name="Merkel B.J."/>
            <person name="Hornburger P."/>
            <person name="Mueller R.-W."/>
            <person name="Bruemmer F."/>
            <person name="Labrenz M."/>
            <person name="Spormann A.M."/>
            <person name="Op Den Camp H."/>
            <person name="Overmann J."/>
            <person name="Amann R."/>
            <person name="Jetten M.S.M."/>
            <person name="Mascher T."/>
            <person name="Medema M.H."/>
            <person name="Devos D.P."/>
            <person name="Kaster A.-K."/>
            <person name="Ovreas L."/>
            <person name="Rohde M."/>
            <person name="Galperin M.Y."/>
            <person name="Jogler C."/>
        </authorList>
    </citation>
    <scope>NUCLEOTIDE SEQUENCE [LARGE SCALE GENOMIC DNA]</scope>
    <source>
        <strain evidence="3 4">Pla111</strain>
    </source>
</reference>
<evidence type="ECO:0000256" key="1">
    <source>
        <dbReference type="SAM" id="MobiDB-lite"/>
    </source>
</evidence>
<name>A0A5C5VWB5_9BACT</name>
<dbReference type="SUPFAM" id="SSF110849">
    <property type="entry name" value="ParB/Sulfiredoxin"/>
    <property type="match status" value="1"/>
</dbReference>
<feature type="compositionally biased region" description="Basic and acidic residues" evidence="1">
    <location>
        <begin position="14"/>
        <end position="29"/>
    </location>
</feature>
<evidence type="ECO:0000313" key="3">
    <source>
        <dbReference type="EMBL" id="TWT42660.1"/>
    </source>
</evidence>
<comment type="caution">
    <text evidence="3">The sequence shown here is derived from an EMBL/GenBank/DDBJ whole genome shotgun (WGS) entry which is preliminary data.</text>
</comment>
<accession>A0A5C5VWB5</accession>
<dbReference type="AlphaFoldDB" id="A0A5C5VWB5"/>
<dbReference type="InterPro" id="IPR003115">
    <property type="entry name" value="ParB_N"/>
</dbReference>
<dbReference type="EMBL" id="SJPH01000006">
    <property type="protein sequence ID" value="TWT42660.1"/>
    <property type="molecule type" value="Genomic_DNA"/>
</dbReference>
<keyword evidence="4" id="KW-1185">Reference proteome</keyword>